<feature type="domain" description="Ricin B lectin" evidence="1">
    <location>
        <begin position="49"/>
        <end position="142"/>
    </location>
</feature>
<dbReference type="InterPro" id="IPR000772">
    <property type="entry name" value="Ricin_B_lectin"/>
</dbReference>
<dbReference type="InterPro" id="IPR035992">
    <property type="entry name" value="Ricin_B-like_lectins"/>
</dbReference>
<dbReference type="Proteomes" id="UP000813824">
    <property type="component" value="Unassembled WGS sequence"/>
</dbReference>
<reference evidence="3" key="1">
    <citation type="journal article" date="2021" name="New Phytol.">
        <title>Evolutionary innovations through gain and loss of genes in the ectomycorrhizal Boletales.</title>
        <authorList>
            <person name="Wu G."/>
            <person name="Miyauchi S."/>
            <person name="Morin E."/>
            <person name="Kuo A."/>
            <person name="Drula E."/>
            <person name="Varga T."/>
            <person name="Kohler A."/>
            <person name="Feng B."/>
            <person name="Cao Y."/>
            <person name="Lipzen A."/>
            <person name="Daum C."/>
            <person name="Hundley H."/>
            <person name="Pangilinan J."/>
            <person name="Johnson J."/>
            <person name="Barry K."/>
            <person name="LaButti K."/>
            <person name="Ng V."/>
            <person name="Ahrendt S."/>
            <person name="Min B."/>
            <person name="Choi I.G."/>
            <person name="Park H."/>
            <person name="Plett J.M."/>
            <person name="Magnuson J."/>
            <person name="Spatafora J.W."/>
            <person name="Nagy L.G."/>
            <person name="Henrissat B."/>
            <person name="Grigoriev I.V."/>
            <person name="Yang Z.L."/>
            <person name="Xu J."/>
            <person name="Martin F.M."/>
        </authorList>
    </citation>
    <scope>NUCLEOTIDE SEQUENCE</scope>
    <source>
        <strain evidence="3">KKN 215</strain>
    </source>
</reference>
<evidence type="ECO:0000313" key="4">
    <source>
        <dbReference type="Proteomes" id="UP000813824"/>
    </source>
</evidence>
<dbReference type="InterPro" id="IPR038765">
    <property type="entry name" value="Papain-like_cys_pep_sf"/>
</dbReference>
<protein>
    <recommendedName>
        <fullName evidence="5">Carbohydrate-binding module family 13 protein</fullName>
    </recommendedName>
</protein>
<evidence type="ECO:0000313" key="3">
    <source>
        <dbReference type="EMBL" id="KAH8101213.1"/>
    </source>
</evidence>
<evidence type="ECO:0000259" key="1">
    <source>
        <dbReference type="Pfam" id="PF14200"/>
    </source>
</evidence>
<dbReference type="OrthoDB" id="3192089at2759"/>
<comment type="caution">
    <text evidence="3">The sequence shown here is derived from an EMBL/GenBank/DDBJ whole genome shotgun (WGS) entry which is preliminary data.</text>
</comment>
<dbReference type="SUPFAM" id="SSF50370">
    <property type="entry name" value="Ricin B-like lectins"/>
    <property type="match status" value="1"/>
</dbReference>
<gene>
    <name evidence="3" type="ORF">BXZ70DRAFT_934980</name>
</gene>
<dbReference type="Pfam" id="PF18021">
    <property type="entry name" value="Agglutinin_C"/>
    <property type="match status" value="1"/>
</dbReference>
<organism evidence="3 4">
    <name type="scientific">Cristinia sonorae</name>
    <dbReference type="NCBI Taxonomy" id="1940300"/>
    <lineage>
        <taxon>Eukaryota</taxon>
        <taxon>Fungi</taxon>
        <taxon>Dikarya</taxon>
        <taxon>Basidiomycota</taxon>
        <taxon>Agaricomycotina</taxon>
        <taxon>Agaricomycetes</taxon>
        <taxon>Agaricomycetidae</taxon>
        <taxon>Agaricales</taxon>
        <taxon>Pleurotineae</taxon>
        <taxon>Stephanosporaceae</taxon>
        <taxon>Cristinia</taxon>
    </lineage>
</organism>
<accession>A0A8K0UPH2</accession>
<dbReference type="Gene3D" id="3.30.460.70">
    <property type="match status" value="1"/>
</dbReference>
<dbReference type="EMBL" id="JAEVFJ010000013">
    <property type="protein sequence ID" value="KAH8101213.1"/>
    <property type="molecule type" value="Genomic_DNA"/>
</dbReference>
<proteinExistence type="predicted"/>
<dbReference type="Pfam" id="PF14200">
    <property type="entry name" value="RicinB_lectin_2"/>
    <property type="match status" value="1"/>
</dbReference>
<evidence type="ECO:0008006" key="5">
    <source>
        <dbReference type="Google" id="ProtNLM"/>
    </source>
</evidence>
<dbReference type="AlphaFoldDB" id="A0A8K0UPH2"/>
<dbReference type="Gene3D" id="2.80.10.50">
    <property type="match status" value="1"/>
</dbReference>
<name>A0A8K0UPH2_9AGAR</name>
<dbReference type="PROSITE" id="PS50231">
    <property type="entry name" value="RICIN_B_LECTIN"/>
    <property type="match status" value="1"/>
</dbReference>
<dbReference type="InterPro" id="IPR040600">
    <property type="entry name" value="Agglutinin_C"/>
</dbReference>
<evidence type="ECO:0000259" key="2">
    <source>
        <dbReference type="Pfam" id="PF18021"/>
    </source>
</evidence>
<sequence length="300" mass="33207">MSGKIERGIYYISNAGAPIVMDMLSGESSDGARIGAWSLVDPSGINSYHQQWFIEPVDECADPYDEKYTIRNIKSGSYMDLANTIPYTNGATLIGRARGGDSQHWYIRPDEGGSVRFCNSVTETYLDLNQGTSSKGAVIAGWLWVGYGPSRFNQLWRLERVSRTGEEIREQLKSHPSIGQELMIRRPNAIFIVPPRAILQEIYKQSGLKSTRLRKGLFECDDFAFGLKAAVATWADKNLGADGFSVLCGMMFVDSRHGSHAINWTLSDDTSNPSLLVVEPQDGTIKEAIPSEYTVQSGSF</sequence>
<feature type="domain" description="Agglutinin C-terminal" evidence="2">
    <location>
        <begin position="191"/>
        <end position="284"/>
    </location>
</feature>
<dbReference type="SUPFAM" id="SSF54001">
    <property type="entry name" value="Cysteine proteinases"/>
    <property type="match status" value="1"/>
</dbReference>
<keyword evidence="4" id="KW-1185">Reference proteome</keyword>